<feature type="compositionally biased region" description="Low complexity" evidence="1">
    <location>
        <begin position="37"/>
        <end position="56"/>
    </location>
</feature>
<dbReference type="RefSeq" id="XP_067921169.1">
    <property type="nucleotide sequence ID" value="XM_068066858.1"/>
</dbReference>
<name>A0A2C6KQV3_9APIC</name>
<dbReference type="Proteomes" id="UP000221165">
    <property type="component" value="Unassembled WGS sequence"/>
</dbReference>
<proteinExistence type="predicted"/>
<comment type="caution">
    <text evidence="2">The sequence shown here is derived from an EMBL/GenBank/DDBJ whole genome shotgun (WGS) entry which is preliminary data.</text>
</comment>
<dbReference type="EMBL" id="MIGC01003432">
    <property type="protein sequence ID" value="PHJ19469.1"/>
    <property type="molecule type" value="Genomic_DNA"/>
</dbReference>
<dbReference type="VEuPathDB" id="ToxoDB:CSUI_006705"/>
<accession>A0A2C6KQV3</accession>
<reference evidence="2 3" key="1">
    <citation type="journal article" date="2017" name="Int. J. Parasitol.">
        <title>The genome of the protozoan parasite Cystoisospora suis and a reverse vaccinology approach to identify vaccine candidates.</title>
        <authorList>
            <person name="Palmieri N."/>
            <person name="Shrestha A."/>
            <person name="Ruttkowski B."/>
            <person name="Beck T."/>
            <person name="Vogl C."/>
            <person name="Tomley F."/>
            <person name="Blake D.P."/>
            <person name="Joachim A."/>
        </authorList>
    </citation>
    <scope>NUCLEOTIDE SEQUENCE [LARGE SCALE GENOMIC DNA]</scope>
    <source>
        <strain evidence="2 3">Wien I</strain>
    </source>
</reference>
<feature type="non-terminal residue" evidence="2">
    <location>
        <position position="56"/>
    </location>
</feature>
<gene>
    <name evidence="2" type="ORF">CSUI_006705</name>
</gene>
<dbReference type="AlphaFoldDB" id="A0A2C6KQV3"/>
<organism evidence="2 3">
    <name type="scientific">Cystoisospora suis</name>
    <dbReference type="NCBI Taxonomy" id="483139"/>
    <lineage>
        <taxon>Eukaryota</taxon>
        <taxon>Sar</taxon>
        <taxon>Alveolata</taxon>
        <taxon>Apicomplexa</taxon>
        <taxon>Conoidasida</taxon>
        <taxon>Coccidia</taxon>
        <taxon>Eucoccidiorida</taxon>
        <taxon>Eimeriorina</taxon>
        <taxon>Sarcocystidae</taxon>
        <taxon>Cystoisospora</taxon>
    </lineage>
</organism>
<feature type="region of interest" description="Disordered" evidence="1">
    <location>
        <begin position="34"/>
        <end position="56"/>
    </location>
</feature>
<protein>
    <submittedName>
        <fullName evidence="2">Uncharacterized protein</fullName>
    </submittedName>
</protein>
<feature type="non-terminal residue" evidence="2">
    <location>
        <position position="1"/>
    </location>
</feature>
<dbReference type="GeneID" id="94430069"/>
<evidence type="ECO:0000313" key="3">
    <source>
        <dbReference type="Proteomes" id="UP000221165"/>
    </source>
</evidence>
<sequence>RRGRGRRGDCCDEEESVYIRNSKQPVSYSLLDLISQTHPNTHSSSTSSPNTNSKGG</sequence>
<evidence type="ECO:0000256" key="1">
    <source>
        <dbReference type="SAM" id="MobiDB-lite"/>
    </source>
</evidence>
<evidence type="ECO:0000313" key="2">
    <source>
        <dbReference type="EMBL" id="PHJ19469.1"/>
    </source>
</evidence>
<keyword evidence="3" id="KW-1185">Reference proteome</keyword>